<reference evidence="8 9" key="1">
    <citation type="submission" date="2018-05" db="EMBL/GenBank/DDBJ databases">
        <title>Complete genome sequence of Arcticibacterium luteifluviistationis SM1504T, a cytophagaceae bacterium isolated from Arctic surface seawater.</title>
        <authorList>
            <person name="Li Y."/>
            <person name="Qin Q.-L."/>
        </authorList>
    </citation>
    <scope>NUCLEOTIDE SEQUENCE [LARGE SCALE GENOMIC DNA]</scope>
    <source>
        <strain evidence="8 9">SM1504</strain>
    </source>
</reference>
<dbReference type="InterPro" id="IPR013325">
    <property type="entry name" value="RNA_pol_sigma_r2"/>
</dbReference>
<dbReference type="InterPro" id="IPR013249">
    <property type="entry name" value="RNA_pol_sigma70_r4_t2"/>
</dbReference>
<dbReference type="InterPro" id="IPR014284">
    <property type="entry name" value="RNA_pol_sigma-70_dom"/>
</dbReference>
<accession>A0A2Z4G9U4</accession>
<protein>
    <submittedName>
        <fullName evidence="8">RNA polymerase subunit sigma-24</fullName>
    </submittedName>
</protein>
<evidence type="ECO:0000256" key="3">
    <source>
        <dbReference type="ARBA" id="ARBA00023082"/>
    </source>
</evidence>
<name>A0A2Z4G9U4_9BACT</name>
<keyword evidence="2" id="KW-0805">Transcription regulation</keyword>
<comment type="similarity">
    <text evidence="1">Belongs to the sigma-70 factor family. ECF subfamily.</text>
</comment>
<evidence type="ECO:0000313" key="9">
    <source>
        <dbReference type="Proteomes" id="UP000249873"/>
    </source>
</evidence>
<dbReference type="PANTHER" id="PTHR43133:SF8">
    <property type="entry name" value="RNA POLYMERASE SIGMA FACTOR HI_1459-RELATED"/>
    <property type="match status" value="1"/>
</dbReference>
<evidence type="ECO:0000313" key="8">
    <source>
        <dbReference type="EMBL" id="AWV97845.1"/>
    </source>
</evidence>
<proteinExistence type="inferred from homology"/>
<sequence length="201" mass="23585">MEKVRINESELVSAYIKGDDAAFDTLVERYKSKIYTTIYLVVKDQYVAEDLMQDTFIKAIKTLRNGKYNEEGKFLPWILRIGHNLAIDYFRRAKRYPKVVFEDGSNVFNTLNFSENSIETKQIKKESHEHLRGLIKQLPDQQREVLIMRHYEDMSFQEIADATGVSINTALGRMRYALINLRKMMSKSVYAYDTNLYNTVK</sequence>
<evidence type="ECO:0000256" key="1">
    <source>
        <dbReference type="ARBA" id="ARBA00010641"/>
    </source>
</evidence>
<dbReference type="EMBL" id="CP029480">
    <property type="protein sequence ID" value="AWV97845.1"/>
    <property type="molecule type" value="Genomic_DNA"/>
</dbReference>
<evidence type="ECO:0000259" key="7">
    <source>
        <dbReference type="Pfam" id="PF08281"/>
    </source>
</evidence>
<dbReference type="Pfam" id="PF04542">
    <property type="entry name" value="Sigma70_r2"/>
    <property type="match status" value="1"/>
</dbReference>
<dbReference type="InterPro" id="IPR007627">
    <property type="entry name" value="RNA_pol_sigma70_r2"/>
</dbReference>
<evidence type="ECO:0000256" key="2">
    <source>
        <dbReference type="ARBA" id="ARBA00023015"/>
    </source>
</evidence>
<organism evidence="8 9">
    <name type="scientific">Arcticibacterium luteifluviistationis</name>
    <dbReference type="NCBI Taxonomy" id="1784714"/>
    <lineage>
        <taxon>Bacteria</taxon>
        <taxon>Pseudomonadati</taxon>
        <taxon>Bacteroidota</taxon>
        <taxon>Cytophagia</taxon>
        <taxon>Cytophagales</taxon>
        <taxon>Leadbetterellaceae</taxon>
        <taxon>Arcticibacterium</taxon>
    </lineage>
</organism>
<dbReference type="PANTHER" id="PTHR43133">
    <property type="entry name" value="RNA POLYMERASE ECF-TYPE SIGMA FACTO"/>
    <property type="match status" value="1"/>
</dbReference>
<dbReference type="RefSeq" id="WP_111370947.1">
    <property type="nucleotide sequence ID" value="NZ_CP029480.1"/>
</dbReference>
<dbReference type="Gene3D" id="1.10.10.10">
    <property type="entry name" value="Winged helix-like DNA-binding domain superfamily/Winged helix DNA-binding domain"/>
    <property type="match status" value="1"/>
</dbReference>
<keyword evidence="4" id="KW-0238">DNA-binding</keyword>
<keyword evidence="9" id="KW-1185">Reference proteome</keyword>
<evidence type="ECO:0000259" key="6">
    <source>
        <dbReference type="Pfam" id="PF04542"/>
    </source>
</evidence>
<dbReference type="CDD" id="cd06171">
    <property type="entry name" value="Sigma70_r4"/>
    <property type="match status" value="1"/>
</dbReference>
<dbReference type="GO" id="GO:0006352">
    <property type="term" value="P:DNA-templated transcription initiation"/>
    <property type="evidence" value="ECO:0007669"/>
    <property type="project" value="InterPro"/>
</dbReference>
<dbReference type="GO" id="GO:0003677">
    <property type="term" value="F:DNA binding"/>
    <property type="evidence" value="ECO:0007669"/>
    <property type="project" value="UniProtKB-KW"/>
</dbReference>
<dbReference type="NCBIfam" id="TIGR02937">
    <property type="entry name" value="sigma70-ECF"/>
    <property type="match status" value="1"/>
</dbReference>
<dbReference type="InterPro" id="IPR039425">
    <property type="entry name" value="RNA_pol_sigma-70-like"/>
</dbReference>
<dbReference type="GO" id="GO:0016987">
    <property type="term" value="F:sigma factor activity"/>
    <property type="evidence" value="ECO:0007669"/>
    <property type="project" value="UniProtKB-KW"/>
</dbReference>
<feature type="domain" description="RNA polymerase sigma factor 70 region 4 type 2" evidence="7">
    <location>
        <begin position="131"/>
        <end position="169"/>
    </location>
</feature>
<dbReference type="SUPFAM" id="SSF88946">
    <property type="entry name" value="Sigma2 domain of RNA polymerase sigma factors"/>
    <property type="match status" value="1"/>
</dbReference>
<dbReference type="Gene3D" id="1.10.1740.10">
    <property type="match status" value="1"/>
</dbReference>
<dbReference type="Pfam" id="PF08281">
    <property type="entry name" value="Sigma70_r4_2"/>
    <property type="match status" value="1"/>
</dbReference>
<keyword evidence="3" id="KW-0731">Sigma factor</keyword>
<evidence type="ECO:0000256" key="5">
    <source>
        <dbReference type="ARBA" id="ARBA00023163"/>
    </source>
</evidence>
<dbReference type="InterPro" id="IPR013324">
    <property type="entry name" value="RNA_pol_sigma_r3/r4-like"/>
</dbReference>
<dbReference type="AlphaFoldDB" id="A0A2Z4G9U4"/>
<evidence type="ECO:0000256" key="4">
    <source>
        <dbReference type="ARBA" id="ARBA00023125"/>
    </source>
</evidence>
<dbReference type="OrthoDB" id="9790423at2"/>
<feature type="domain" description="RNA polymerase sigma-70 region 2" evidence="6">
    <location>
        <begin position="26"/>
        <end position="95"/>
    </location>
</feature>
<keyword evidence="5" id="KW-0804">Transcription</keyword>
<dbReference type="Proteomes" id="UP000249873">
    <property type="component" value="Chromosome"/>
</dbReference>
<dbReference type="InterPro" id="IPR036388">
    <property type="entry name" value="WH-like_DNA-bd_sf"/>
</dbReference>
<dbReference type="KEGG" id="als:DJ013_06555"/>
<gene>
    <name evidence="8" type="ORF">DJ013_06555</name>
</gene>
<dbReference type="SUPFAM" id="SSF88659">
    <property type="entry name" value="Sigma3 and sigma4 domains of RNA polymerase sigma factors"/>
    <property type="match status" value="1"/>
</dbReference>